<comment type="caution">
    <text evidence="1">The sequence shown here is derived from an EMBL/GenBank/DDBJ whole genome shotgun (WGS) entry which is preliminary data.</text>
</comment>
<evidence type="ECO:0000313" key="1">
    <source>
        <dbReference type="EMBL" id="CAJ1390612.1"/>
    </source>
</evidence>
<sequence length="153" mass="16748">MGTLPAHRGLRRLFAAPRVAGVARFSQMASEASEVLRPSKRIRVTDEPCIVAMQRMLRGKQGILSLAQGIVFWKPPEEATEAARRAAQEPDTNSYGASEKSLVDGQIFWCPLGFAAEPCGQCSECRWLSFADSLGEVTMTACLGQRSVQRMSD</sequence>
<dbReference type="Proteomes" id="UP001178507">
    <property type="component" value="Unassembled WGS sequence"/>
</dbReference>
<organism evidence="1 2">
    <name type="scientific">Effrenium voratum</name>
    <dbReference type="NCBI Taxonomy" id="2562239"/>
    <lineage>
        <taxon>Eukaryota</taxon>
        <taxon>Sar</taxon>
        <taxon>Alveolata</taxon>
        <taxon>Dinophyceae</taxon>
        <taxon>Suessiales</taxon>
        <taxon>Symbiodiniaceae</taxon>
        <taxon>Effrenium</taxon>
    </lineage>
</organism>
<keyword evidence="2" id="KW-1185">Reference proteome</keyword>
<dbReference type="EMBL" id="CAUJNA010002112">
    <property type="protein sequence ID" value="CAJ1390612.1"/>
    <property type="molecule type" value="Genomic_DNA"/>
</dbReference>
<accession>A0AA36IPR3</accession>
<reference evidence="1" key="1">
    <citation type="submission" date="2023-08" db="EMBL/GenBank/DDBJ databases">
        <authorList>
            <person name="Chen Y."/>
            <person name="Shah S."/>
            <person name="Dougan E. K."/>
            <person name="Thang M."/>
            <person name="Chan C."/>
        </authorList>
    </citation>
    <scope>NUCLEOTIDE SEQUENCE</scope>
</reference>
<dbReference type="AlphaFoldDB" id="A0AA36IPR3"/>
<proteinExistence type="predicted"/>
<name>A0AA36IPR3_9DINO</name>
<gene>
    <name evidence="1" type="ORF">EVOR1521_LOCUS15976</name>
</gene>
<protein>
    <submittedName>
        <fullName evidence="1">Uncharacterized protein</fullName>
    </submittedName>
</protein>
<evidence type="ECO:0000313" key="2">
    <source>
        <dbReference type="Proteomes" id="UP001178507"/>
    </source>
</evidence>